<feature type="non-terminal residue" evidence="1">
    <location>
        <position position="51"/>
    </location>
</feature>
<dbReference type="AlphaFoldDB" id="A0A382LGJ7"/>
<proteinExistence type="predicted"/>
<protein>
    <submittedName>
        <fullName evidence="1">Uncharacterized protein</fullName>
    </submittedName>
</protein>
<accession>A0A382LGJ7</accession>
<reference evidence="1" key="1">
    <citation type="submission" date="2018-05" db="EMBL/GenBank/DDBJ databases">
        <authorList>
            <person name="Lanie J.A."/>
            <person name="Ng W.-L."/>
            <person name="Kazmierczak K.M."/>
            <person name="Andrzejewski T.M."/>
            <person name="Davidsen T.M."/>
            <person name="Wayne K.J."/>
            <person name="Tettelin H."/>
            <person name="Glass J.I."/>
            <person name="Rusch D."/>
            <person name="Podicherti R."/>
            <person name="Tsui H.-C.T."/>
            <person name="Winkler M.E."/>
        </authorList>
    </citation>
    <scope>NUCLEOTIDE SEQUENCE</scope>
</reference>
<dbReference type="EMBL" id="UINC01086116">
    <property type="protein sequence ID" value="SVC34277.1"/>
    <property type="molecule type" value="Genomic_DNA"/>
</dbReference>
<organism evidence="1">
    <name type="scientific">marine metagenome</name>
    <dbReference type="NCBI Taxonomy" id="408172"/>
    <lineage>
        <taxon>unclassified sequences</taxon>
        <taxon>metagenomes</taxon>
        <taxon>ecological metagenomes</taxon>
    </lineage>
</organism>
<gene>
    <name evidence="1" type="ORF">METZ01_LOCUS287131</name>
</gene>
<sequence>MDLHKKYQLRRVINACGKMTHLGGAIVLPEIASAASEAMQHFFVLDELQAA</sequence>
<evidence type="ECO:0000313" key="1">
    <source>
        <dbReference type="EMBL" id="SVC34277.1"/>
    </source>
</evidence>
<name>A0A382LGJ7_9ZZZZ</name>